<dbReference type="STRING" id="1051891.A0A0C3L1R5"/>
<reference evidence="2" key="2">
    <citation type="submission" date="2015-01" db="EMBL/GenBank/DDBJ databases">
        <title>Evolutionary Origins and Diversification of the Mycorrhizal Mutualists.</title>
        <authorList>
            <consortium name="DOE Joint Genome Institute"/>
            <consortium name="Mycorrhizal Genomics Consortium"/>
            <person name="Kohler A."/>
            <person name="Kuo A."/>
            <person name="Nagy L.G."/>
            <person name="Floudas D."/>
            <person name="Copeland A."/>
            <person name="Barry K.W."/>
            <person name="Cichocki N."/>
            <person name="Veneault-Fourrey C."/>
            <person name="LaButti K."/>
            <person name="Lindquist E.A."/>
            <person name="Lipzen A."/>
            <person name="Lundell T."/>
            <person name="Morin E."/>
            <person name="Murat C."/>
            <person name="Riley R."/>
            <person name="Ohm R."/>
            <person name="Sun H."/>
            <person name="Tunlid A."/>
            <person name="Henrissat B."/>
            <person name="Grigoriev I.V."/>
            <person name="Hibbett D.S."/>
            <person name="Martin F."/>
        </authorList>
    </citation>
    <scope>NUCLEOTIDE SEQUENCE [LARGE SCALE GENOMIC DNA]</scope>
    <source>
        <strain evidence="2">MUT 4182</strain>
    </source>
</reference>
<feature type="non-terminal residue" evidence="1">
    <location>
        <position position="1"/>
    </location>
</feature>
<evidence type="ECO:0000313" key="2">
    <source>
        <dbReference type="Proteomes" id="UP000054248"/>
    </source>
</evidence>
<evidence type="ECO:0000313" key="1">
    <source>
        <dbReference type="EMBL" id="KIO15672.1"/>
    </source>
</evidence>
<proteinExistence type="predicted"/>
<dbReference type="AlphaFoldDB" id="A0A0C3L1R5"/>
<protein>
    <submittedName>
        <fullName evidence="1">Uncharacterized protein</fullName>
    </submittedName>
</protein>
<sequence>KREEYFVSIGKYQPGQLVFVDESAVDRCTPARRYGWARSGQQARMHGHFVHGARYVISTKCSRGNSADLHLFRHSLLPTLSLDGILYTQIVEGSFTGESFLNFVLNLLEHMQPFLA</sequence>
<accession>A0A0C3L1R5</accession>
<gene>
    <name evidence="1" type="ORF">M407DRAFT_86870</name>
</gene>
<dbReference type="EMBL" id="KN823885">
    <property type="protein sequence ID" value="KIO15672.1"/>
    <property type="molecule type" value="Genomic_DNA"/>
</dbReference>
<name>A0A0C3L1R5_9AGAM</name>
<organism evidence="1 2">
    <name type="scientific">Tulasnella calospora MUT 4182</name>
    <dbReference type="NCBI Taxonomy" id="1051891"/>
    <lineage>
        <taxon>Eukaryota</taxon>
        <taxon>Fungi</taxon>
        <taxon>Dikarya</taxon>
        <taxon>Basidiomycota</taxon>
        <taxon>Agaricomycotina</taxon>
        <taxon>Agaricomycetes</taxon>
        <taxon>Cantharellales</taxon>
        <taxon>Tulasnellaceae</taxon>
        <taxon>Tulasnella</taxon>
    </lineage>
</organism>
<dbReference type="Proteomes" id="UP000054248">
    <property type="component" value="Unassembled WGS sequence"/>
</dbReference>
<dbReference type="OrthoDB" id="2142724at2759"/>
<keyword evidence="2" id="KW-1185">Reference proteome</keyword>
<reference evidence="1 2" key="1">
    <citation type="submission" date="2014-04" db="EMBL/GenBank/DDBJ databases">
        <authorList>
            <consortium name="DOE Joint Genome Institute"/>
            <person name="Kuo A."/>
            <person name="Girlanda M."/>
            <person name="Perotto S."/>
            <person name="Kohler A."/>
            <person name="Nagy L.G."/>
            <person name="Floudas D."/>
            <person name="Copeland A."/>
            <person name="Barry K.W."/>
            <person name="Cichocki N."/>
            <person name="Veneault-Fourrey C."/>
            <person name="LaButti K."/>
            <person name="Lindquist E.A."/>
            <person name="Lipzen A."/>
            <person name="Lundell T."/>
            <person name="Morin E."/>
            <person name="Murat C."/>
            <person name="Sun H."/>
            <person name="Tunlid A."/>
            <person name="Henrissat B."/>
            <person name="Grigoriev I.V."/>
            <person name="Hibbett D.S."/>
            <person name="Martin F."/>
            <person name="Nordberg H.P."/>
            <person name="Cantor M.N."/>
            <person name="Hua S.X."/>
        </authorList>
    </citation>
    <scope>NUCLEOTIDE SEQUENCE [LARGE SCALE GENOMIC DNA]</scope>
    <source>
        <strain evidence="1 2">MUT 4182</strain>
    </source>
</reference>
<dbReference type="HOGENOM" id="CLU_056788_11_1_1"/>